<evidence type="ECO:0000313" key="13">
    <source>
        <dbReference type="Proteomes" id="UP000008144"/>
    </source>
</evidence>
<dbReference type="SUPFAM" id="SSF53335">
    <property type="entry name" value="S-adenosyl-L-methionine-dependent methyltransferases"/>
    <property type="match status" value="1"/>
</dbReference>
<dbReference type="Gene3D" id="3.40.50.150">
    <property type="entry name" value="Vaccinia Virus protein VP39"/>
    <property type="match status" value="1"/>
</dbReference>
<dbReference type="EC" id="2.1.1.244" evidence="5"/>
<protein>
    <recommendedName>
        <fullName evidence="6">Alpha N-terminal protein methyltransferase 1</fullName>
        <ecNumber evidence="5">2.1.1.244</ecNumber>
    </recommendedName>
    <alternativeName>
        <fullName evidence="7">X-Pro-Lys N-terminal protein methyltransferase 1</fullName>
    </alternativeName>
</protein>
<evidence type="ECO:0000256" key="6">
    <source>
        <dbReference type="ARBA" id="ARBA00039449"/>
    </source>
</evidence>
<dbReference type="HOGENOM" id="CLU_055356_3_1_1"/>
<dbReference type="InterPro" id="IPR008576">
    <property type="entry name" value="MeTrfase_NTM1"/>
</dbReference>
<dbReference type="AlphaFoldDB" id="F6TSS8"/>
<dbReference type="PIRSF" id="PIRSF016958">
    <property type="entry name" value="DUF858_MeTrfase_lik"/>
    <property type="match status" value="1"/>
</dbReference>
<evidence type="ECO:0000256" key="5">
    <source>
        <dbReference type="ARBA" id="ARBA00039112"/>
    </source>
</evidence>
<dbReference type="FunFam" id="3.40.50.150:FF:000025">
    <property type="entry name" value="N-terminal Xaa-Pro-Lys N-methyltransferase 1"/>
    <property type="match status" value="1"/>
</dbReference>
<dbReference type="InParanoid" id="F6TSS8"/>
<dbReference type="GO" id="GO:0071885">
    <property type="term" value="F:N-terminal protein N-methyltransferase activity"/>
    <property type="evidence" value="ECO:0000318"/>
    <property type="project" value="GO_Central"/>
</dbReference>
<dbReference type="InterPro" id="IPR029063">
    <property type="entry name" value="SAM-dependent_MTases_sf"/>
</dbReference>
<dbReference type="OMA" id="PVRMYCL"/>
<dbReference type="Pfam" id="PF05891">
    <property type="entry name" value="Methyltransf_PK"/>
    <property type="match status" value="1"/>
</dbReference>
<comment type="catalytic activity">
    <reaction evidence="10">
        <text>N-terminal L-alanyl-L-prolyl-L-lysyl-[protein] + 3 S-adenosyl-L-methionine = N-terminal N,N,N-trimethyl-L-alanyl-L-prolyl-L-lysyl-[protein] + 3 S-adenosyl-L-homocysteine + 3 H(+)</text>
        <dbReference type="Rhea" id="RHEA:54712"/>
        <dbReference type="Rhea" id="RHEA-COMP:13785"/>
        <dbReference type="Rhea" id="RHEA-COMP:13971"/>
        <dbReference type="ChEBI" id="CHEBI:15378"/>
        <dbReference type="ChEBI" id="CHEBI:57856"/>
        <dbReference type="ChEBI" id="CHEBI:59789"/>
        <dbReference type="ChEBI" id="CHEBI:138057"/>
        <dbReference type="ChEBI" id="CHEBI:138315"/>
        <dbReference type="EC" id="2.1.1.244"/>
    </reaction>
</comment>
<reference evidence="12" key="2">
    <citation type="journal article" date="2008" name="Genome Biol.">
        <title>Improved genome assembly and evidence-based global gene model set for the chordate Ciona intestinalis: new insight into intron and operon populations.</title>
        <authorList>
            <person name="Satou Y."/>
            <person name="Mineta K."/>
            <person name="Ogasawara M."/>
            <person name="Sasakura Y."/>
            <person name="Shoguchi E."/>
            <person name="Ueno K."/>
            <person name="Yamada L."/>
            <person name="Matsumoto J."/>
            <person name="Wasserscheid J."/>
            <person name="Dewar K."/>
            <person name="Wiley G.B."/>
            <person name="Macmil S.L."/>
            <person name="Roe B.A."/>
            <person name="Zeller R.W."/>
            <person name="Hastings K.E."/>
            <person name="Lemaire P."/>
            <person name="Lindquist E."/>
            <person name="Endo T."/>
            <person name="Hotta K."/>
            <person name="Inaba K."/>
        </authorList>
    </citation>
    <scope>NUCLEOTIDE SEQUENCE [LARGE SCALE GENOMIC DNA]</scope>
    <source>
        <strain evidence="12">wild type</strain>
    </source>
</reference>
<evidence type="ECO:0000256" key="3">
    <source>
        <dbReference type="ARBA" id="ARBA00022679"/>
    </source>
</evidence>
<keyword evidence="3" id="KW-0808">Transferase</keyword>
<keyword evidence="13" id="KW-1185">Reference proteome</keyword>
<reference evidence="12" key="4">
    <citation type="submission" date="2025-09" db="UniProtKB">
        <authorList>
            <consortium name="Ensembl"/>
        </authorList>
    </citation>
    <scope>IDENTIFICATION</scope>
</reference>
<evidence type="ECO:0000256" key="4">
    <source>
        <dbReference type="ARBA" id="ARBA00022691"/>
    </source>
</evidence>
<comment type="catalytic activity">
    <reaction evidence="9">
        <text>N-terminal L-prolyl-L-prolyl-L-lysyl-[protein] + 2 S-adenosyl-L-methionine = N-terminal N,N-dimethyl-L-prolyl-L-prolyl-L-lysyl-[protein] + 2 S-adenosyl-L-homocysteine + 2 H(+)</text>
        <dbReference type="Rhea" id="RHEA:54736"/>
        <dbReference type="Rhea" id="RHEA-COMP:13787"/>
        <dbReference type="Rhea" id="RHEA-COMP:13974"/>
        <dbReference type="ChEBI" id="CHEBI:15378"/>
        <dbReference type="ChEBI" id="CHEBI:57856"/>
        <dbReference type="ChEBI" id="CHEBI:59789"/>
        <dbReference type="ChEBI" id="CHEBI:138059"/>
        <dbReference type="ChEBI" id="CHEBI:138318"/>
        <dbReference type="EC" id="2.1.1.244"/>
    </reaction>
</comment>
<feature type="binding site" evidence="11">
    <location>
        <begin position="123"/>
        <end position="124"/>
    </location>
    <ligand>
        <name>S-adenosyl-L-methionine</name>
        <dbReference type="ChEBI" id="CHEBI:59789"/>
    </ligand>
</feature>
<keyword evidence="2" id="KW-0489">Methyltransferase</keyword>
<proteinExistence type="inferred from homology"/>
<dbReference type="PANTHER" id="PTHR12753:SF0">
    <property type="entry name" value="ALPHA N-TERMINAL PROTEIN METHYLTRANSFERASE 1"/>
    <property type="match status" value="1"/>
</dbReference>
<dbReference type="GO" id="GO:0032259">
    <property type="term" value="P:methylation"/>
    <property type="evidence" value="ECO:0007669"/>
    <property type="project" value="UniProtKB-KW"/>
</dbReference>
<dbReference type="PANTHER" id="PTHR12753">
    <property type="entry name" value="AD-003 - RELATED"/>
    <property type="match status" value="1"/>
</dbReference>
<evidence type="ECO:0000256" key="7">
    <source>
        <dbReference type="ARBA" id="ARBA00043129"/>
    </source>
</evidence>
<evidence type="ECO:0000313" key="12">
    <source>
        <dbReference type="Ensembl" id="ENSCINP00000008880.3"/>
    </source>
</evidence>
<dbReference type="CDD" id="cd02440">
    <property type="entry name" value="AdoMet_MTases"/>
    <property type="match status" value="1"/>
</dbReference>
<feature type="binding site" evidence="11">
    <location>
        <position position="78"/>
    </location>
    <ligand>
        <name>S-adenosyl-L-methionine</name>
        <dbReference type="ChEBI" id="CHEBI:59789"/>
    </ligand>
</feature>
<name>F6TSS8_CIOIN</name>
<comment type="similarity">
    <text evidence="1">Belongs to the methyltransferase superfamily. NTM1 family.</text>
</comment>
<sequence>MELISGCSKVTSEEEFYCKADEYWKNIPSTLNGMLGGYGHISQIDIRGSYTFLKRFLEGPGARVKPNRALDCGAGIGRVAKHLLLPIFKTVDLAELNSNFLEQARTYLGDASSRVGNYYCCGLQDLKLKEKSYDLIWVQWVTGHLTDAHFVTFLNECKSALRKGGLIIIKDNVAILEVELDSDDSSVTRNPEELRHIYNTANMKILFEQKQTHFPPELYNVYMTALES</sequence>
<feature type="binding site" evidence="11">
    <location>
        <position position="139"/>
    </location>
    <ligand>
        <name>S-adenosyl-L-methionine</name>
        <dbReference type="ChEBI" id="CHEBI:59789"/>
    </ligand>
</feature>
<evidence type="ECO:0000256" key="1">
    <source>
        <dbReference type="ARBA" id="ARBA00009059"/>
    </source>
</evidence>
<dbReference type="GO" id="GO:0005737">
    <property type="term" value="C:cytoplasm"/>
    <property type="evidence" value="ECO:0000318"/>
    <property type="project" value="GO_Central"/>
</dbReference>
<evidence type="ECO:0000256" key="8">
    <source>
        <dbReference type="ARBA" id="ARBA00047306"/>
    </source>
</evidence>
<feature type="binding site" evidence="11">
    <location>
        <position position="73"/>
    </location>
    <ligand>
        <name>S-adenosyl-L-methionine</name>
        <dbReference type="ChEBI" id="CHEBI:59789"/>
    </ligand>
</feature>
<dbReference type="Ensembl" id="ENSCINT00000008880.3">
    <property type="protein sequence ID" value="ENSCINP00000008880.3"/>
    <property type="gene ID" value="ENSCING00000004302.3"/>
</dbReference>
<dbReference type="FunCoup" id="F6TSS8">
    <property type="interactions" value="110"/>
</dbReference>
<evidence type="ECO:0000256" key="11">
    <source>
        <dbReference type="PIRSR" id="PIRSR016958-1"/>
    </source>
</evidence>
<evidence type="ECO:0000256" key="10">
    <source>
        <dbReference type="ARBA" id="ARBA00048167"/>
    </source>
</evidence>
<dbReference type="GeneTree" id="ENSGT00390000008371"/>
<evidence type="ECO:0000256" key="9">
    <source>
        <dbReference type="ARBA" id="ARBA00047885"/>
    </source>
</evidence>
<reference evidence="12" key="3">
    <citation type="submission" date="2025-08" db="UniProtKB">
        <authorList>
            <consortium name="Ensembl"/>
        </authorList>
    </citation>
    <scope>IDENTIFICATION</scope>
</reference>
<evidence type="ECO:0000256" key="2">
    <source>
        <dbReference type="ARBA" id="ARBA00022603"/>
    </source>
</evidence>
<reference evidence="13" key="1">
    <citation type="journal article" date="2002" name="Science">
        <title>The draft genome of Ciona intestinalis: insights into chordate and vertebrate origins.</title>
        <authorList>
            <person name="Dehal P."/>
            <person name="Satou Y."/>
            <person name="Campbell R.K."/>
            <person name="Chapman J."/>
            <person name="Degnan B."/>
            <person name="De Tomaso A."/>
            <person name="Davidson B."/>
            <person name="Di Gregorio A."/>
            <person name="Gelpke M."/>
            <person name="Goodstein D.M."/>
            <person name="Harafuji N."/>
            <person name="Hastings K.E."/>
            <person name="Ho I."/>
            <person name="Hotta K."/>
            <person name="Huang W."/>
            <person name="Kawashima T."/>
            <person name="Lemaire P."/>
            <person name="Martinez D."/>
            <person name="Meinertzhagen I.A."/>
            <person name="Necula S."/>
            <person name="Nonaka M."/>
            <person name="Putnam N."/>
            <person name="Rash S."/>
            <person name="Saiga H."/>
            <person name="Satake M."/>
            <person name="Terry A."/>
            <person name="Yamada L."/>
            <person name="Wang H.G."/>
            <person name="Awazu S."/>
            <person name="Azumi K."/>
            <person name="Boore J."/>
            <person name="Branno M."/>
            <person name="Chin-Bow S."/>
            <person name="DeSantis R."/>
            <person name="Doyle S."/>
            <person name="Francino P."/>
            <person name="Keys D.N."/>
            <person name="Haga S."/>
            <person name="Hayashi H."/>
            <person name="Hino K."/>
            <person name="Imai K.S."/>
            <person name="Inaba K."/>
            <person name="Kano S."/>
            <person name="Kobayashi K."/>
            <person name="Kobayashi M."/>
            <person name="Lee B.I."/>
            <person name="Makabe K.W."/>
            <person name="Manohar C."/>
            <person name="Matassi G."/>
            <person name="Medina M."/>
            <person name="Mochizuki Y."/>
            <person name="Mount S."/>
            <person name="Morishita T."/>
            <person name="Miura S."/>
            <person name="Nakayama A."/>
            <person name="Nishizaka S."/>
            <person name="Nomoto H."/>
            <person name="Ohta F."/>
            <person name="Oishi K."/>
            <person name="Rigoutsos I."/>
            <person name="Sano M."/>
            <person name="Sasaki A."/>
            <person name="Sasakura Y."/>
            <person name="Shoguchi E."/>
            <person name="Shin-i T."/>
            <person name="Spagnuolo A."/>
            <person name="Stainier D."/>
            <person name="Suzuki M.M."/>
            <person name="Tassy O."/>
            <person name="Takatori N."/>
            <person name="Tokuoka M."/>
            <person name="Yagi K."/>
            <person name="Yoshizaki F."/>
            <person name="Wada S."/>
            <person name="Zhang C."/>
            <person name="Hyatt P.D."/>
            <person name="Larimer F."/>
            <person name="Detter C."/>
            <person name="Doggett N."/>
            <person name="Glavina T."/>
            <person name="Hawkins T."/>
            <person name="Richardson P."/>
            <person name="Lucas S."/>
            <person name="Kohara Y."/>
            <person name="Levine M."/>
            <person name="Satoh N."/>
            <person name="Rokhsar D.S."/>
        </authorList>
    </citation>
    <scope>NUCLEOTIDE SEQUENCE [LARGE SCALE GENOMIC DNA]</scope>
</reference>
<keyword evidence="4 11" id="KW-0949">S-adenosyl-L-methionine</keyword>
<dbReference type="Proteomes" id="UP000008144">
    <property type="component" value="Chromosome 1"/>
</dbReference>
<dbReference type="STRING" id="7719.ENSCINP00000008880"/>
<dbReference type="EMBL" id="EAAA01000082">
    <property type="status" value="NOT_ANNOTATED_CDS"/>
    <property type="molecule type" value="Genomic_DNA"/>
</dbReference>
<organism evidence="12 13">
    <name type="scientific">Ciona intestinalis</name>
    <name type="common">Transparent sea squirt</name>
    <name type="synonym">Ascidia intestinalis</name>
    <dbReference type="NCBI Taxonomy" id="7719"/>
    <lineage>
        <taxon>Eukaryota</taxon>
        <taxon>Metazoa</taxon>
        <taxon>Chordata</taxon>
        <taxon>Tunicata</taxon>
        <taxon>Ascidiacea</taxon>
        <taxon>Phlebobranchia</taxon>
        <taxon>Cionidae</taxon>
        <taxon>Ciona</taxon>
    </lineage>
</organism>
<comment type="catalytic activity">
    <reaction evidence="8">
        <text>N-terminal L-seryl-L-prolyl-L-lysyl-[protein] + 3 S-adenosyl-L-methionine = N-terminal N,N,N-trimethyl-L-seryl-L-prolyl-L-lysyl-[protein] + 3 S-adenosyl-L-homocysteine + 3 H(+)</text>
        <dbReference type="Rhea" id="RHEA:54724"/>
        <dbReference type="Rhea" id="RHEA-COMP:13789"/>
        <dbReference type="Rhea" id="RHEA-COMP:13973"/>
        <dbReference type="ChEBI" id="CHEBI:15378"/>
        <dbReference type="ChEBI" id="CHEBI:57856"/>
        <dbReference type="ChEBI" id="CHEBI:59789"/>
        <dbReference type="ChEBI" id="CHEBI:138061"/>
        <dbReference type="ChEBI" id="CHEBI:138317"/>
        <dbReference type="EC" id="2.1.1.244"/>
    </reaction>
</comment>
<accession>F6TSS8</accession>